<dbReference type="InterPro" id="IPR011992">
    <property type="entry name" value="EF-hand-dom_pair"/>
</dbReference>
<sequence>MDEKKKVKEEDMSPITLVELQKNTETGNVLEITTVTVENDAKEKKRSFSIDIVALDENRDNLIGKNEFINYFISQGISNEAARHIFAELDTNNDENVSPQEYTLWLDQVDHTKLQVLKQ</sequence>
<keyword evidence="3" id="KW-1185">Reference proteome</keyword>
<dbReference type="PROSITE" id="PS50222">
    <property type="entry name" value="EF_HAND_2"/>
    <property type="match status" value="1"/>
</dbReference>
<dbReference type="EMBL" id="ASPP01004185">
    <property type="protein sequence ID" value="ETO32466.1"/>
    <property type="molecule type" value="Genomic_DNA"/>
</dbReference>
<dbReference type="AlphaFoldDB" id="X6P2M4"/>
<dbReference type="Proteomes" id="UP000023152">
    <property type="component" value="Unassembled WGS sequence"/>
</dbReference>
<evidence type="ECO:0000313" key="3">
    <source>
        <dbReference type="Proteomes" id="UP000023152"/>
    </source>
</evidence>
<feature type="domain" description="EF-hand" evidence="1">
    <location>
        <begin position="77"/>
        <end position="112"/>
    </location>
</feature>
<organism evidence="2 3">
    <name type="scientific">Reticulomyxa filosa</name>
    <dbReference type="NCBI Taxonomy" id="46433"/>
    <lineage>
        <taxon>Eukaryota</taxon>
        <taxon>Sar</taxon>
        <taxon>Rhizaria</taxon>
        <taxon>Retaria</taxon>
        <taxon>Foraminifera</taxon>
        <taxon>Monothalamids</taxon>
        <taxon>Reticulomyxidae</taxon>
        <taxon>Reticulomyxa</taxon>
    </lineage>
</organism>
<proteinExistence type="predicted"/>
<dbReference type="InterPro" id="IPR002048">
    <property type="entry name" value="EF_hand_dom"/>
</dbReference>
<dbReference type="Gene3D" id="1.10.238.10">
    <property type="entry name" value="EF-hand"/>
    <property type="match status" value="1"/>
</dbReference>
<comment type="caution">
    <text evidence="2">The sequence shown here is derived from an EMBL/GenBank/DDBJ whole genome shotgun (WGS) entry which is preliminary data.</text>
</comment>
<accession>X6P2M4</accession>
<protein>
    <recommendedName>
        <fullName evidence="1">EF-hand domain-containing protein</fullName>
    </recommendedName>
</protein>
<reference evidence="2 3" key="1">
    <citation type="journal article" date="2013" name="Curr. Biol.">
        <title>The Genome of the Foraminiferan Reticulomyxa filosa.</title>
        <authorList>
            <person name="Glockner G."/>
            <person name="Hulsmann N."/>
            <person name="Schleicher M."/>
            <person name="Noegel A.A."/>
            <person name="Eichinger L."/>
            <person name="Gallinger C."/>
            <person name="Pawlowski J."/>
            <person name="Sierra R."/>
            <person name="Euteneuer U."/>
            <person name="Pillet L."/>
            <person name="Moustafa A."/>
            <person name="Platzer M."/>
            <person name="Groth M."/>
            <person name="Szafranski K."/>
            <person name="Schliwa M."/>
        </authorList>
    </citation>
    <scope>NUCLEOTIDE SEQUENCE [LARGE SCALE GENOMIC DNA]</scope>
</reference>
<gene>
    <name evidence="2" type="ORF">RFI_04650</name>
</gene>
<dbReference type="GO" id="GO:0005509">
    <property type="term" value="F:calcium ion binding"/>
    <property type="evidence" value="ECO:0007669"/>
    <property type="project" value="InterPro"/>
</dbReference>
<name>X6P2M4_RETFI</name>
<dbReference type="SUPFAM" id="SSF47473">
    <property type="entry name" value="EF-hand"/>
    <property type="match status" value="1"/>
</dbReference>
<evidence type="ECO:0000259" key="1">
    <source>
        <dbReference type="PROSITE" id="PS50222"/>
    </source>
</evidence>
<evidence type="ECO:0000313" key="2">
    <source>
        <dbReference type="EMBL" id="ETO32466.1"/>
    </source>
</evidence>